<feature type="region of interest" description="Disordered" evidence="3">
    <location>
        <begin position="91"/>
        <end position="116"/>
    </location>
</feature>
<evidence type="ECO:0000256" key="1">
    <source>
        <dbReference type="ARBA" id="ARBA00010546"/>
    </source>
</evidence>
<evidence type="ECO:0000313" key="7">
    <source>
        <dbReference type="Proteomes" id="UP001497453"/>
    </source>
</evidence>
<feature type="signal peptide" evidence="4">
    <location>
        <begin position="1"/>
        <end position="17"/>
    </location>
</feature>
<feature type="domain" description="GATOR1 complex protein NPRL3 C-terminal HTH" evidence="5">
    <location>
        <begin position="711"/>
        <end position="771"/>
    </location>
</feature>
<feature type="compositionally biased region" description="Polar residues" evidence="3">
    <location>
        <begin position="197"/>
        <end position="211"/>
    </location>
</feature>
<feature type="region of interest" description="Disordered" evidence="3">
    <location>
        <begin position="30"/>
        <end position="59"/>
    </location>
</feature>
<dbReference type="Proteomes" id="UP001497453">
    <property type="component" value="Chromosome 9"/>
</dbReference>
<gene>
    <name evidence="6" type="ORF">GFSPODELE1_LOCUS10955</name>
</gene>
<comment type="subcellular location">
    <subcellularLocation>
        <location evidence="2">Vacuole membrane</location>
        <topology evidence="2">Peripheral membrane protein</topology>
    </subcellularLocation>
</comment>
<keyword evidence="2 4" id="KW-0732">Signal</keyword>
<feature type="compositionally biased region" description="Basic and acidic residues" evidence="3">
    <location>
        <begin position="212"/>
        <end position="221"/>
    </location>
</feature>
<reference evidence="7" key="1">
    <citation type="submission" date="2024-04" db="EMBL/GenBank/DDBJ databases">
        <authorList>
            <person name="Shaw F."/>
            <person name="Minotto A."/>
        </authorList>
    </citation>
    <scope>NUCLEOTIDE SEQUENCE [LARGE SCALE GENOMIC DNA]</scope>
</reference>
<sequence>MSETLLAIFLVTSSAKGSSLVYRWPPLPEVQPRLARPRPKDDVEGTHADNPWRAANMTEEFPAGVSPHIELNSEDEDDYVWRRPRARRDRSLSFSQSRSHPNSRRPSPSKDRKDSFSLDRVHEHMLEDDDYTQVLGFSSEFLATLLCPQRAMCHQKFELIVDDLAFIGHPVCVDADGMWRFQPEKVKTAPRGRGSKKGQSPTQEETSLTPEKTSREKRETVEEPWLQTFHLVLVLDLPDPSSSDSGNVSKYFDTIYEQIAFPMAAVLYQEQVLNNFVEAECEVLGSLENGCISKGEPLANFMAEAPKKSTIATSMKALYESIKDNTIARLTIHDFSFELQLPPYLDELLHYQEYANDDHAEREDVDGFESFDVQEWGPEMSFAWHLPALAPWKSLLRLDDGEQGYELHMKLRGPQLNAEDRELAEQLLKFLDLASIHLCLADMASLLDWDLETQVYPTVRWLIHHRRAKLIDTVHPGLKTLFIIAPKLPAPLARLSEDFAKVFGRTSVPPLPKLLSMITAPTDDQTANHFYANVVKSKESIPVYHDVVAWLLKHDLLISLHLYIRIVATHEMKDNMALKRSRALEKRRKDFESCSDDGPSDAGEKLMQMGAKEIPRDKGAVSESSPVDYWVSMSPKSARRQTRHLSPAPAPPHPQDDHSTSQGPSSVSEKGYGDMDEEDEEEDPEEAIFREFDASYGDIRPTIITEPGRATALENIWLAIMSEGKDPQIVSRFQQINQYFNGKCSEDEILYRADITRKQLREVLHEYEEYLQTFLHPA</sequence>
<dbReference type="InterPro" id="IPR005365">
    <property type="entry name" value="Npr3"/>
</dbReference>
<comment type="function">
    <text evidence="2">Mediates inactivation of the TORC1 complex in response to amino acid starvation. Required for meiotic nuclear division.</text>
</comment>
<dbReference type="PANTHER" id="PTHR13153">
    <property type="entry name" value="CGTHBA PROTEIN -14 GENE PROTEIN"/>
    <property type="match status" value="1"/>
</dbReference>
<feature type="region of interest" description="Disordered" evidence="3">
    <location>
        <begin position="636"/>
        <end position="685"/>
    </location>
</feature>
<dbReference type="PANTHER" id="PTHR13153:SF5">
    <property type="entry name" value="GATOR COMPLEX PROTEIN NPRL3"/>
    <property type="match status" value="1"/>
</dbReference>
<feature type="region of interest" description="Disordered" evidence="3">
    <location>
        <begin position="185"/>
        <end position="221"/>
    </location>
</feature>
<protein>
    <recommendedName>
        <fullName evidence="2">Nitrogen permease regulator 3</fullName>
    </recommendedName>
    <alternativeName>
        <fullName evidence="2">Required for meiotic nuclear division protein 11</fullName>
    </alternativeName>
</protein>
<proteinExistence type="inferred from homology"/>
<evidence type="ECO:0000256" key="3">
    <source>
        <dbReference type="SAM" id="MobiDB-lite"/>
    </source>
</evidence>
<feature type="compositionally biased region" description="Acidic residues" evidence="3">
    <location>
        <begin position="674"/>
        <end position="685"/>
    </location>
</feature>
<organism evidence="6 7">
    <name type="scientific">Somion occarium</name>
    <dbReference type="NCBI Taxonomy" id="3059160"/>
    <lineage>
        <taxon>Eukaryota</taxon>
        <taxon>Fungi</taxon>
        <taxon>Dikarya</taxon>
        <taxon>Basidiomycota</taxon>
        <taxon>Agaricomycotina</taxon>
        <taxon>Agaricomycetes</taxon>
        <taxon>Polyporales</taxon>
        <taxon>Cerrenaceae</taxon>
        <taxon>Somion</taxon>
    </lineage>
</organism>
<feature type="chain" id="PRO_5045235335" description="Nitrogen permease regulator 3" evidence="4">
    <location>
        <begin position="18"/>
        <end position="778"/>
    </location>
</feature>
<keyword evidence="7" id="KW-1185">Reference proteome</keyword>
<evidence type="ECO:0000259" key="5">
    <source>
        <dbReference type="Pfam" id="PF24064"/>
    </source>
</evidence>
<dbReference type="InterPro" id="IPR056603">
    <property type="entry name" value="HTH_NPRL3"/>
</dbReference>
<feature type="compositionally biased region" description="Basic and acidic residues" evidence="3">
    <location>
        <begin position="38"/>
        <end position="47"/>
    </location>
</feature>
<feature type="region of interest" description="Disordered" evidence="3">
    <location>
        <begin position="585"/>
        <end position="604"/>
    </location>
</feature>
<keyword evidence="2" id="KW-0469">Meiosis</keyword>
<evidence type="ECO:0000313" key="6">
    <source>
        <dbReference type="EMBL" id="CAL1716895.1"/>
    </source>
</evidence>
<dbReference type="Pfam" id="PF24064">
    <property type="entry name" value="HTH_NPRL3"/>
    <property type="match status" value="1"/>
</dbReference>
<feature type="compositionally biased region" description="Low complexity" evidence="3">
    <location>
        <begin position="95"/>
        <end position="106"/>
    </location>
</feature>
<comment type="similarity">
    <text evidence="1 2">Belongs to the NPR3 family.</text>
</comment>
<dbReference type="Pfam" id="PF03666">
    <property type="entry name" value="NPR3"/>
    <property type="match status" value="1"/>
</dbReference>
<accession>A0ABP1EA99</accession>
<dbReference type="EMBL" id="OZ037952">
    <property type="protein sequence ID" value="CAL1716895.1"/>
    <property type="molecule type" value="Genomic_DNA"/>
</dbReference>
<name>A0ABP1EA99_9APHY</name>
<evidence type="ECO:0000256" key="2">
    <source>
        <dbReference type="RuleBase" id="RU368069"/>
    </source>
</evidence>
<evidence type="ECO:0000256" key="4">
    <source>
        <dbReference type="SAM" id="SignalP"/>
    </source>
</evidence>